<keyword evidence="1" id="KW-1133">Transmembrane helix</keyword>
<accession>A0A9Q8VI05</accession>
<feature type="transmembrane region" description="Helical" evidence="1">
    <location>
        <begin position="36"/>
        <end position="55"/>
    </location>
</feature>
<organism evidence="2 3">
    <name type="scientific">Bifidobacterium longum subsp. longum</name>
    <dbReference type="NCBI Taxonomy" id="1679"/>
    <lineage>
        <taxon>Bacteria</taxon>
        <taxon>Bacillati</taxon>
        <taxon>Actinomycetota</taxon>
        <taxon>Actinomycetes</taxon>
        <taxon>Bifidobacteriales</taxon>
        <taxon>Bifidobacteriaceae</taxon>
        <taxon>Bifidobacterium</taxon>
    </lineage>
</organism>
<evidence type="ECO:0000313" key="3">
    <source>
        <dbReference type="Proteomes" id="UP000829452"/>
    </source>
</evidence>
<sequence length="101" mass="11287">MKTFNKGLWIMIILNSIVYAADLADLSAVWNSMVQKWISPIVIMVMGALSLKFLLNRQWSQFINFLSIGIGVAVVVYIAPVMFNQNSDLMNSASDTAKMIN</sequence>
<protein>
    <submittedName>
        <fullName evidence="2">Uncharacterized protein</fullName>
    </submittedName>
</protein>
<keyword evidence="1" id="KW-0472">Membrane</keyword>
<dbReference type="AlphaFoldDB" id="A0A9Q8VI05"/>
<dbReference type="Proteomes" id="UP000829452">
    <property type="component" value="Chromosome"/>
</dbReference>
<feature type="transmembrane region" description="Helical" evidence="1">
    <location>
        <begin position="62"/>
        <end position="83"/>
    </location>
</feature>
<proteinExistence type="predicted"/>
<dbReference type="RefSeq" id="WP_242079553.1">
    <property type="nucleotide sequence ID" value="NZ_CP049771.1"/>
</dbReference>
<reference evidence="2" key="1">
    <citation type="submission" date="2020-02" db="EMBL/GenBank/DDBJ databases">
        <title>The Isolation and identification of Lactobacillus and Bifidobacterium species from dairy as potential probiotics for calf scour mitigation.</title>
        <authorList>
            <person name="Dhadda K."/>
            <person name="Guan L."/>
            <person name="Chen Y."/>
            <person name="Malmuthuge N."/>
        </authorList>
    </citation>
    <scope>NUCLEOTIDE SEQUENCE</scope>
    <source>
        <strain evidence="2">B1</strain>
    </source>
</reference>
<evidence type="ECO:0000256" key="1">
    <source>
        <dbReference type="SAM" id="Phobius"/>
    </source>
</evidence>
<evidence type="ECO:0000313" key="2">
    <source>
        <dbReference type="EMBL" id="UNL82006.1"/>
    </source>
</evidence>
<name>A0A9Q8VI05_BIFLL</name>
<dbReference type="EMBL" id="CP049772">
    <property type="protein sequence ID" value="UNL82006.1"/>
    <property type="molecule type" value="Genomic_DNA"/>
</dbReference>
<keyword evidence="1" id="KW-0812">Transmembrane</keyword>
<gene>
    <name evidence="2" type="ORF">G8B11_06690</name>
</gene>